<evidence type="ECO:0000313" key="1">
    <source>
        <dbReference type="EMBL" id="PRQ31281.1"/>
    </source>
</evidence>
<dbReference type="AlphaFoldDB" id="A0A2P6QAS2"/>
<keyword evidence="2" id="KW-1185">Reference proteome</keyword>
<accession>A0A2P6QAS2</accession>
<proteinExistence type="predicted"/>
<dbReference type="Gramene" id="PRQ31281">
    <property type="protein sequence ID" value="PRQ31281"/>
    <property type="gene ID" value="RchiOBHm_Chr5g0033751"/>
</dbReference>
<gene>
    <name evidence="1" type="ORF">RchiOBHm_Chr5g0033751</name>
</gene>
<organism evidence="1 2">
    <name type="scientific">Rosa chinensis</name>
    <name type="common">China rose</name>
    <dbReference type="NCBI Taxonomy" id="74649"/>
    <lineage>
        <taxon>Eukaryota</taxon>
        <taxon>Viridiplantae</taxon>
        <taxon>Streptophyta</taxon>
        <taxon>Embryophyta</taxon>
        <taxon>Tracheophyta</taxon>
        <taxon>Spermatophyta</taxon>
        <taxon>Magnoliopsida</taxon>
        <taxon>eudicotyledons</taxon>
        <taxon>Gunneridae</taxon>
        <taxon>Pentapetalae</taxon>
        <taxon>rosids</taxon>
        <taxon>fabids</taxon>
        <taxon>Rosales</taxon>
        <taxon>Rosaceae</taxon>
        <taxon>Rosoideae</taxon>
        <taxon>Rosoideae incertae sedis</taxon>
        <taxon>Rosa</taxon>
    </lineage>
</organism>
<comment type="caution">
    <text evidence="1">The sequence shown here is derived from an EMBL/GenBank/DDBJ whole genome shotgun (WGS) entry which is preliminary data.</text>
</comment>
<protein>
    <submittedName>
        <fullName evidence="1">Uncharacterized protein</fullName>
    </submittedName>
</protein>
<reference evidence="1 2" key="1">
    <citation type="journal article" date="2018" name="Nat. Genet.">
        <title>The Rosa genome provides new insights in the design of modern roses.</title>
        <authorList>
            <person name="Bendahmane M."/>
        </authorList>
    </citation>
    <scope>NUCLEOTIDE SEQUENCE [LARGE SCALE GENOMIC DNA]</scope>
    <source>
        <strain evidence="2">cv. Old Blush</strain>
    </source>
</reference>
<dbReference type="EMBL" id="PDCK01000043">
    <property type="protein sequence ID" value="PRQ31281.1"/>
    <property type="molecule type" value="Genomic_DNA"/>
</dbReference>
<dbReference type="Proteomes" id="UP000238479">
    <property type="component" value="Chromosome 5"/>
</dbReference>
<evidence type="ECO:0000313" key="2">
    <source>
        <dbReference type="Proteomes" id="UP000238479"/>
    </source>
</evidence>
<name>A0A2P6QAS2_ROSCH</name>
<sequence>MSSYSICCLRLTLVSSPLWHGVKTGVFVKDVLLILNEEVVGVQAMDAYLEILSHKHPEQGDPVSLFVSTFDWYVVWFEFFGAYQVVRRLN</sequence>